<keyword evidence="10" id="KW-1185">Reference proteome</keyword>
<evidence type="ECO:0000259" key="8">
    <source>
        <dbReference type="Pfam" id="PF02803"/>
    </source>
</evidence>
<keyword evidence="4" id="KW-0630">Potassium</keyword>
<dbReference type="Gene3D" id="3.40.47.10">
    <property type="match status" value="1"/>
</dbReference>
<dbReference type="EMBL" id="CAXAMN010026139">
    <property type="protein sequence ID" value="CAK9100880.1"/>
    <property type="molecule type" value="Genomic_DNA"/>
</dbReference>
<comment type="similarity">
    <text evidence="1 6">Belongs to the thiolase-like superfamily. Thiolase family.</text>
</comment>
<dbReference type="CDD" id="cd00751">
    <property type="entry name" value="thiolase"/>
    <property type="match status" value="1"/>
</dbReference>
<feature type="domain" description="Thiolase N-terminal" evidence="7">
    <location>
        <begin position="297"/>
        <end position="322"/>
    </location>
</feature>
<organism evidence="9 10">
    <name type="scientific">Durusdinium trenchii</name>
    <dbReference type="NCBI Taxonomy" id="1381693"/>
    <lineage>
        <taxon>Eukaryota</taxon>
        <taxon>Sar</taxon>
        <taxon>Alveolata</taxon>
        <taxon>Dinophyceae</taxon>
        <taxon>Suessiales</taxon>
        <taxon>Symbiodiniaceae</taxon>
        <taxon>Durusdinium</taxon>
    </lineage>
</organism>
<dbReference type="PIRSF" id="PIRSF000429">
    <property type="entry name" value="Ac-CoA_Ac_transf"/>
    <property type="match status" value="1"/>
</dbReference>
<dbReference type="PANTHER" id="PTHR18919">
    <property type="entry name" value="ACETYL-COA C-ACYLTRANSFERASE"/>
    <property type="match status" value="1"/>
</dbReference>
<feature type="domain" description="Thiolase C-terminal" evidence="8">
    <location>
        <begin position="345"/>
        <end position="440"/>
    </location>
</feature>
<feature type="domain" description="Thiolase N-terminal" evidence="7">
    <location>
        <begin position="37"/>
        <end position="245"/>
    </location>
</feature>
<evidence type="ECO:0000256" key="6">
    <source>
        <dbReference type="RuleBase" id="RU003557"/>
    </source>
</evidence>
<dbReference type="PROSITE" id="PS00737">
    <property type="entry name" value="THIOLASE_2"/>
    <property type="match status" value="1"/>
</dbReference>
<keyword evidence="2 6" id="KW-0808">Transferase</keyword>
<dbReference type="InterPro" id="IPR016039">
    <property type="entry name" value="Thiolase-like"/>
</dbReference>
<accession>A0ABP0RL90</accession>
<evidence type="ECO:0000259" key="7">
    <source>
        <dbReference type="Pfam" id="PF00108"/>
    </source>
</evidence>
<dbReference type="PANTHER" id="PTHR18919:SF156">
    <property type="entry name" value="ACETYL-COA ACETYLTRANSFERASE, MITOCHONDRIAL"/>
    <property type="match status" value="1"/>
</dbReference>
<comment type="caution">
    <text evidence="9">The sequence shown here is derived from an EMBL/GenBank/DDBJ whole genome shotgun (WGS) entry which is preliminary data.</text>
</comment>
<evidence type="ECO:0000256" key="4">
    <source>
        <dbReference type="ARBA" id="ARBA00022958"/>
    </source>
</evidence>
<protein>
    <recommendedName>
        <fullName evidence="11">Acetyl-CoA C-acetyltransferase</fullName>
    </recommendedName>
</protein>
<keyword evidence="5 6" id="KW-0012">Acyltransferase</keyword>
<dbReference type="NCBIfam" id="TIGR01930">
    <property type="entry name" value="AcCoA-C-Actrans"/>
    <property type="match status" value="1"/>
</dbReference>
<evidence type="ECO:0000256" key="1">
    <source>
        <dbReference type="ARBA" id="ARBA00010982"/>
    </source>
</evidence>
<dbReference type="InterPro" id="IPR020613">
    <property type="entry name" value="Thiolase_CS"/>
</dbReference>
<dbReference type="InterPro" id="IPR020617">
    <property type="entry name" value="Thiolase_C"/>
</dbReference>
<gene>
    <name evidence="9" type="ORF">CCMP2556_LOCUS47604</name>
</gene>
<evidence type="ECO:0000256" key="3">
    <source>
        <dbReference type="ARBA" id="ARBA00022723"/>
    </source>
</evidence>
<evidence type="ECO:0000256" key="2">
    <source>
        <dbReference type="ARBA" id="ARBA00022679"/>
    </source>
</evidence>
<dbReference type="InterPro" id="IPR020615">
    <property type="entry name" value="Thiolase_acyl_enz_int_AS"/>
</dbReference>
<dbReference type="PROSITE" id="PS00098">
    <property type="entry name" value="THIOLASE_1"/>
    <property type="match status" value="1"/>
</dbReference>
<dbReference type="InterPro" id="IPR020616">
    <property type="entry name" value="Thiolase_N"/>
</dbReference>
<dbReference type="InterPro" id="IPR002155">
    <property type="entry name" value="Thiolase"/>
</dbReference>
<reference evidence="9 10" key="1">
    <citation type="submission" date="2024-02" db="EMBL/GenBank/DDBJ databases">
        <authorList>
            <person name="Chen Y."/>
            <person name="Shah S."/>
            <person name="Dougan E. K."/>
            <person name="Thang M."/>
            <person name="Chan C."/>
        </authorList>
    </citation>
    <scope>NUCLEOTIDE SEQUENCE [LARGE SCALE GENOMIC DNA]</scope>
</reference>
<evidence type="ECO:0008006" key="11">
    <source>
        <dbReference type="Google" id="ProtNLM"/>
    </source>
</evidence>
<name>A0ABP0RL90_9DINO</name>
<keyword evidence="3" id="KW-0479">Metal-binding</keyword>
<evidence type="ECO:0000256" key="5">
    <source>
        <dbReference type="ARBA" id="ARBA00023315"/>
    </source>
</evidence>
<dbReference type="SUPFAM" id="SSF53901">
    <property type="entry name" value="Thiolase-like"/>
    <property type="match status" value="2"/>
</dbReference>
<dbReference type="Proteomes" id="UP001642484">
    <property type="component" value="Unassembled WGS sequence"/>
</dbReference>
<dbReference type="Pfam" id="PF00108">
    <property type="entry name" value="Thiolase_N"/>
    <property type="match status" value="2"/>
</dbReference>
<evidence type="ECO:0000313" key="9">
    <source>
        <dbReference type="EMBL" id="CAK9100880.1"/>
    </source>
</evidence>
<sequence length="446" mass="46116">MLSPRSPHARGAAARAARETLGCCVGRRSIAGIPREVVVASAARTPIGAFCGALSLMPVHRLGAAALGAAVRRAGLEPHEVEMVLMGHAMTAGCGSHTARQAAHAAELPATVDCTGVNKGCASGLKAITLAAQAIAMGQVDVALCGGMESMSQVPYFLRHARRGGYHYGHGTLEDSALSDGRLGAQSEDRRELGLNRAAQDRYALESYAKAAKAWQQGAFDLEVAPVRVKNPAAERDAMEKRSIIMSDARIWDGLGPAFGSPSPALAGTLGACEGWQSDQSHGGGFRDLIDGAIDLQEDGTITAANASSLNDGAAALVLISEPRARDLGITGLARRLACNAWVEAGICAFADAAVEPRHVAKAPAAAIGRALSAARMNTVNFYEIHETFSAVALANMQLLDLDPSRVNVNGGAVALGHPIGASGARIVATLLSVLTQQAGMRGKEK</sequence>
<dbReference type="Pfam" id="PF02803">
    <property type="entry name" value="Thiolase_C"/>
    <property type="match status" value="1"/>
</dbReference>
<evidence type="ECO:0000313" key="10">
    <source>
        <dbReference type="Proteomes" id="UP001642484"/>
    </source>
</evidence>
<proteinExistence type="inferred from homology"/>